<keyword evidence="1" id="KW-0812">Transmembrane</keyword>
<dbReference type="Proteomes" id="UP000297540">
    <property type="component" value="Unassembled WGS sequence"/>
</dbReference>
<evidence type="ECO:0000313" key="4">
    <source>
        <dbReference type="Proteomes" id="UP000297540"/>
    </source>
</evidence>
<dbReference type="OrthoDB" id="9804804at2"/>
<dbReference type="RefSeq" id="WP_133231552.1">
    <property type="nucleotide sequence ID" value="NZ_SOZE01000012.1"/>
</dbReference>
<feature type="transmembrane region" description="Helical" evidence="1">
    <location>
        <begin position="12"/>
        <end position="29"/>
    </location>
</feature>
<accession>A0A4Y8SDH1</accession>
<evidence type="ECO:0000313" key="3">
    <source>
        <dbReference type="EMBL" id="TFF37079.1"/>
    </source>
</evidence>
<organism evidence="3 4">
    <name type="scientific">Mucilaginibacter psychrotolerans</name>
    <dbReference type="NCBI Taxonomy" id="1524096"/>
    <lineage>
        <taxon>Bacteria</taxon>
        <taxon>Pseudomonadati</taxon>
        <taxon>Bacteroidota</taxon>
        <taxon>Sphingobacteriia</taxon>
        <taxon>Sphingobacteriales</taxon>
        <taxon>Sphingobacteriaceae</taxon>
        <taxon>Mucilaginibacter</taxon>
    </lineage>
</organism>
<dbReference type="EMBL" id="SOZE01000012">
    <property type="protein sequence ID" value="TFF37079.1"/>
    <property type="molecule type" value="Genomic_DNA"/>
</dbReference>
<dbReference type="Pfam" id="PF11127">
    <property type="entry name" value="YgaP-like_TM"/>
    <property type="match status" value="1"/>
</dbReference>
<proteinExistence type="predicted"/>
<feature type="transmembrane region" description="Helical" evidence="1">
    <location>
        <begin position="35"/>
        <end position="57"/>
    </location>
</feature>
<gene>
    <name evidence="3" type="ORF">E2R66_13425</name>
</gene>
<reference evidence="3 4" key="1">
    <citation type="journal article" date="2017" name="Int. J. Syst. Evol. Microbiol.">
        <title>Mucilaginibacterpsychrotolerans sp. nov., isolated from peatlands.</title>
        <authorList>
            <person name="Deng Y."/>
            <person name="Shen L."/>
            <person name="Xu B."/>
            <person name="Liu Y."/>
            <person name="Gu Z."/>
            <person name="Liu H."/>
            <person name="Zhou Y."/>
        </authorList>
    </citation>
    <scope>NUCLEOTIDE SEQUENCE [LARGE SCALE GENOMIC DNA]</scope>
    <source>
        <strain evidence="3 4">NH7-4</strain>
    </source>
</reference>
<dbReference type="AlphaFoldDB" id="A0A4Y8SDH1"/>
<feature type="domain" description="Inner membrane protein YgaP-like transmembrane" evidence="2">
    <location>
        <begin position="1"/>
        <end position="65"/>
    </location>
</feature>
<comment type="caution">
    <text evidence="3">The sequence shown here is derived from an EMBL/GenBank/DDBJ whole genome shotgun (WGS) entry which is preliminary data.</text>
</comment>
<protein>
    <submittedName>
        <fullName evidence="3">DUF2892 domain-containing protein</fullName>
    </submittedName>
</protein>
<sequence length="71" mass="7744">MKKNMGGLDRGLRVLAAVAIAVLYYTGVLSGTLAIILLVLASVFILTSFISFCPLYYPFKINTRNDDVSSK</sequence>
<keyword evidence="1" id="KW-0472">Membrane</keyword>
<dbReference type="InterPro" id="IPR021309">
    <property type="entry name" value="YgaP-like_TM"/>
</dbReference>
<keyword evidence="1" id="KW-1133">Transmembrane helix</keyword>
<keyword evidence="4" id="KW-1185">Reference proteome</keyword>
<name>A0A4Y8SDH1_9SPHI</name>
<evidence type="ECO:0000256" key="1">
    <source>
        <dbReference type="SAM" id="Phobius"/>
    </source>
</evidence>
<evidence type="ECO:0000259" key="2">
    <source>
        <dbReference type="Pfam" id="PF11127"/>
    </source>
</evidence>